<evidence type="ECO:0000256" key="4">
    <source>
        <dbReference type="ARBA" id="ARBA00023136"/>
    </source>
</evidence>
<feature type="compositionally biased region" description="Low complexity" evidence="5">
    <location>
        <begin position="1093"/>
        <end position="1126"/>
    </location>
</feature>
<organism evidence="8 9">
    <name type="scientific">Neofusicoccum ribis</name>
    <dbReference type="NCBI Taxonomy" id="45134"/>
    <lineage>
        <taxon>Eukaryota</taxon>
        <taxon>Fungi</taxon>
        <taxon>Dikarya</taxon>
        <taxon>Ascomycota</taxon>
        <taxon>Pezizomycotina</taxon>
        <taxon>Dothideomycetes</taxon>
        <taxon>Dothideomycetes incertae sedis</taxon>
        <taxon>Botryosphaeriales</taxon>
        <taxon>Botryosphaeriaceae</taxon>
        <taxon>Neofusicoccum</taxon>
    </lineage>
</organism>
<dbReference type="Proteomes" id="UP001521116">
    <property type="component" value="Unassembled WGS sequence"/>
</dbReference>
<feature type="region of interest" description="Disordered" evidence="5">
    <location>
        <begin position="1163"/>
        <end position="1182"/>
    </location>
</feature>
<dbReference type="PANTHER" id="PTHR31382:SF1">
    <property type="entry name" value="SODIUM ION_PROTON EXCHANGER (EUROFUNG)"/>
    <property type="match status" value="1"/>
</dbReference>
<name>A0ABR3TB83_9PEZI</name>
<dbReference type="InterPro" id="IPR036322">
    <property type="entry name" value="WD40_repeat_dom_sf"/>
</dbReference>
<comment type="subcellular location">
    <subcellularLocation>
        <location evidence="1">Membrane</location>
        <topology evidence="1">Multi-pass membrane protein</topology>
    </subcellularLocation>
</comment>
<evidence type="ECO:0000259" key="7">
    <source>
        <dbReference type="Pfam" id="PF00999"/>
    </source>
</evidence>
<keyword evidence="9" id="KW-1185">Reference proteome</keyword>
<feature type="transmembrane region" description="Helical" evidence="6">
    <location>
        <begin position="663"/>
        <end position="686"/>
    </location>
</feature>
<feature type="transmembrane region" description="Helical" evidence="6">
    <location>
        <begin position="930"/>
        <end position="949"/>
    </location>
</feature>
<protein>
    <recommendedName>
        <fullName evidence="7">Cation/H+ exchanger transmembrane domain-containing protein</fullName>
    </recommendedName>
</protein>
<evidence type="ECO:0000256" key="5">
    <source>
        <dbReference type="SAM" id="MobiDB-lite"/>
    </source>
</evidence>
<comment type="caution">
    <text evidence="8">The sequence shown here is derived from an EMBL/GenBank/DDBJ whole genome shotgun (WGS) entry which is preliminary data.</text>
</comment>
<feature type="compositionally biased region" description="Polar residues" evidence="5">
    <location>
        <begin position="1039"/>
        <end position="1063"/>
    </location>
</feature>
<feature type="domain" description="Cation/H+ exchanger transmembrane" evidence="7">
    <location>
        <begin position="580"/>
        <end position="994"/>
    </location>
</feature>
<dbReference type="EMBL" id="JAJVDC020000005">
    <property type="protein sequence ID" value="KAL1636815.1"/>
    <property type="molecule type" value="Genomic_DNA"/>
</dbReference>
<keyword evidence="3 6" id="KW-1133">Transmembrane helix</keyword>
<dbReference type="InterPro" id="IPR006153">
    <property type="entry name" value="Cation/H_exchanger_TM"/>
</dbReference>
<reference evidence="8 9" key="1">
    <citation type="submission" date="2024-02" db="EMBL/GenBank/DDBJ databases">
        <title>De novo assembly and annotation of 12 fungi associated with fruit tree decline syndrome in Ontario, Canada.</title>
        <authorList>
            <person name="Sulman M."/>
            <person name="Ellouze W."/>
            <person name="Ilyukhin E."/>
        </authorList>
    </citation>
    <scope>NUCLEOTIDE SEQUENCE [LARGE SCALE GENOMIC DNA]</scope>
    <source>
        <strain evidence="8 9">M1-105</strain>
    </source>
</reference>
<evidence type="ECO:0000313" key="8">
    <source>
        <dbReference type="EMBL" id="KAL1636815.1"/>
    </source>
</evidence>
<feature type="transmembrane region" description="Helical" evidence="6">
    <location>
        <begin position="869"/>
        <end position="887"/>
    </location>
</feature>
<feature type="transmembrane region" description="Helical" evidence="6">
    <location>
        <begin position="593"/>
        <end position="611"/>
    </location>
</feature>
<keyword evidence="2 6" id="KW-0812">Transmembrane</keyword>
<evidence type="ECO:0000256" key="1">
    <source>
        <dbReference type="ARBA" id="ARBA00004141"/>
    </source>
</evidence>
<feature type="region of interest" description="Disordered" evidence="5">
    <location>
        <begin position="1079"/>
        <end position="1157"/>
    </location>
</feature>
<evidence type="ECO:0000313" key="9">
    <source>
        <dbReference type="Proteomes" id="UP001521116"/>
    </source>
</evidence>
<evidence type="ECO:0000256" key="3">
    <source>
        <dbReference type="ARBA" id="ARBA00022989"/>
    </source>
</evidence>
<dbReference type="SUPFAM" id="SSF50978">
    <property type="entry name" value="WD40 repeat-like"/>
    <property type="match status" value="1"/>
</dbReference>
<dbReference type="Pfam" id="PF00999">
    <property type="entry name" value="Na_H_Exchanger"/>
    <property type="match status" value="1"/>
</dbReference>
<evidence type="ECO:0000256" key="2">
    <source>
        <dbReference type="ARBA" id="ARBA00022692"/>
    </source>
</evidence>
<evidence type="ECO:0000256" key="6">
    <source>
        <dbReference type="SAM" id="Phobius"/>
    </source>
</evidence>
<feature type="transmembrane region" description="Helical" evidence="6">
    <location>
        <begin position="567"/>
        <end position="586"/>
    </location>
</feature>
<accession>A0ABR3TB83</accession>
<feature type="transmembrane region" description="Helical" evidence="6">
    <location>
        <begin position="631"/>
        <end position="651"/>
    </location>
</feature>
<proteinExistence type="predicted"/>
<feature type="transmembrane region" description="Helical" evidence="6">
    <location>
        <begin position="893"/>
        <end position="909"/>
    </location>
</feature>
<gene>
    <name evidence="8" type="ORF">SLS56_000908</name>
</gene>
<dbReference type="InterPro" id="IPR004712">
    <property type="entry name" value="Na+/H+_antiporter_fungi"/>
</dbReference>
<feature type="transmembrane region" description="Helical" evidence="6">
    <location>
        <begin position="808"/>
        <end position="826"/>
    </location>
</feature>
<sequence>MAHRTEQFFKEFPTVATSVQRGIERFPRKTRSTNPPPQLEAWRCNLTALSHIYNLYFVASKYSVLVYEPNFPDQKVSGHPSLVLHPTGTSLDPEEFSPLGRGKTVNHLLVDFLGNDEILLLALHDGRVIGYHVNQIQRAIDKRQEPDCVETVVGDDVRPFLTENVHSSAWGLAVHQEARLIAVSCNAHTVTVFAPALTKDSLPKARSWLPDRSQQYTITTPDSRENIPCVAFCNTGDDPEGRWILTSDINGFSRILDLAKCYKRENPNLDVHSHRFCAMVDRLDHKECGCQWLENGMRYYPHATWGVMWLDRRAFKRTDDLSEALGIGDTPPKIEKMSTSLNCYDNSGNRQRVRNSSTIYGLMSGSLDVEDSDDSEVDDDAREAEPLNEIQISRGQRLSTKGPERSPVGFFDPFFQHIKHNPHLEDASSHDRINLYAQVVELGIVVVGSAKGRVAIMSLTQTGEAGSRSHRPFYASRIDWILPFRDQEEEGKRPLTALVGIAVGPIQGMLGRQADYSRRWRLLMMYADNSVLSYELGKAREGRVTVHEFGGCLPFVATMPTLDLSNFNIVCATLGGFVTLFGLVSFLCKEKFYLSEALISTFAGVIFGPNAANFIKPHEYSLGSEDTLNTINLYFTRLVLGVQLVIAGVQLPSRYLQIEWKSLSLLLGPGMTGMWMATSLLVWAMVPNFSFLQALAVGACVTPTDPVLSNSIVKGKFADKNIPKELAKLVIAESGANDGLGYPFLFLPLYLMKYVGHHGDGEPGGVGKAMGLWFGETWGYTIFMSIAYGATVGWIAKELLHWAEERRYVDRESFLVFAITLALFIVGTDGMLGSDDVLACFIAGNVFTWDDWFRLETMDDSLQPTIDMLLNVSIFIWFGAVCPWHIFAANSVIPLYRLVPLGVLVLLLRRLPVVVAMHKHVHQIEQLRQALFVGFFGPIGVSAIFYLYISIEFLEEITVDGVQREDAAHLQEVMYVVIWFLVICSIVVHGLSIPLGKLGVLIPRTFSNAVSSERDPDEPAPFHIRSFTEQSLPNILRNRYTSSSANPSGTATPRSGTTASTGANLLPRPIYRIGGSVIRSKSGCQQPPKDGDQQAQQSQSPDQSQGSNQPNEPSAARAVALPAAAAGRGDSGEDSSFSSSNPTAVLSPRHTEGQELVLGPRTIRFAGGAPGRPNGYGTVSPE</sequence>
<feature type="transmembrane region" description="Helical" evidence="6">
    <location>
        <begin position="973"/>
        <end position="995"/>
    </location>
</feature>
<feature type="transmembrane region" description="Helical" evidence="6">
    <location>
        <begin position="778"/>
        <end position="796"/>
    </location>
</feature>
<dbReference type="InterPro" id="IPR014839">
    <property type="entry name" value="Crt10"/>
</dbReference>
<keyword evidence="4 6" id="KW-0472">Membrane</keyword>
<dbReference type="Pfam" id="PF08728">
    <property type="entry name" value="CRT10"/>
    <property type="match status" value="1"/>
</dbReference>
<dbReference type="PANTHER" id="PTHR31382">
    <property type="entry name" value="NA(+)/H(+) ANTIPORTER"/>
    <property type="match status" value="1"/>
</dbReference>
<feature type="region of interest" description="Disordered" evidence="5">
    <location>
        <begin position="1039"/>
        <end position="1065"/>
    </location>
</feature>